<keyword evidence="7" id="KW-1185">Reference proteome</keyword>
<dbReference type="InterPro" id="IPR018313">
    <property type="entry name" value="SBP_3_CS"/>
</dbReference>
<feature type="domain" description="Solute-binding protein family 3/N-terminal" evidence="5">
    <location>
        <begin position="34"/>
        <end position="254"/>
    </location>
</feature>
<dbReference type="Gene3D" id="3.40.190.10">
    <property type="entry name" value="Periplasmic binding protein-like II"/>
    <property type="match status" value="2"/>
</dbReference>
<evidence type="ECO:0000256" key="4">
    <source>
        <dbReference type="RuleBase" id="RU003744"/>
    </source>
</evidence>
<dbReference type="STRING" id="1034943.BN59_02093"/>
<reference evidence="6 7" key="1">
    <citation type="submission" date="2014-06" db="EMBL/GenBank/DDBJ databases">
        <authorList>
            <person name="Urmite Genomes Urmite Genomes"/>
        </authorList>
    </citation>
    <scope>NUCLEOTIDE SEQUENCE [LARGE SCALE GENOMIC DNA]</scope>
</reference>
<dbReference type="Proteomes" id="UP000044071">
    <property type="component" value="Unassembled WGS sequence"/>
</dbReference>
<dbReference type="PANTHER" id="PTHR35936:SF19">
    <property type="entry name" value="AMINO-ACID-BINDING PROTEIN YXEM-RELATED"/>
    <property type="match status" value="1"/>
</dbReference>
<sequence>MIFNFNGLKLMNLNKYFSVLLLFAVTSLSALHAEIKVGTKVFYPPFVTSPASGFDIDLMKMICLRLKEECRFIPMNFNNIFSHLDQGKIDVAIGGISISLKRMEKYVFSTPYLVSKGQFLILKNSNINSVSELEGEEVGIIRGEDDGSAIYQILIKNYGSKFQIKQYNDVEDLISALSKQKITAAFIHRDAAIYWIENSGNQLQALGKPEVIGNGIGIIALPVNAPLIQRINEQLEAIEKDNSYLELYRIYLHSY</sequence>
<evidence type="ECO:0000256" key="1">
    <source>
        <dbReference type="ARBA" id="ARBA00004196"/>
    </source>
</evidence>
<dbReference type="eggNOG" id="COG0834">
    <property type="taxonomic scope" value="Bacteria"/>
</dbReference>
<evidence type="ECO:0000313" key="7">
    <source>
        <dbReference type="Proteomes" id="UP000044071"/>
    </source>
</evidence>
<comment type="similarity">
    <text evidence="2 4">Belongs to the bacterial solute-binding protein 3 family.</text>
</comment>
<dbReference type="SMART" id="SM00062">
    <property type="entry name" value="PBPb"/>
    <property type="match status" value="1"/>
</dbReference>
<dbReference type="PROSITE" id="PS01039">
    <property type="entry name" value="SBP_BACTERIAL_3"/>
    <property type="match status" value="1"/>
</dbReference>
<comment type="subcellular location">
    <subcellularLocation>
        <location evidence="1">Cell envelope</location>
    </subcellularLocation>
</comment>
<dbReference type="OrthoDB" id="5650375at2"/>
<evidence type="ECO:0000259" key="5">
    <source>
        <dbReference type="SMART" id="SM00062"/>
    </source>
</evidence>
<keyword evidence="3" id="KW-0732">Signal</keyword>
<dbReference type="GO" id="GO:0030313">
    <property type="term" value="C:cell envelope"/>
    <property type="evidence" value="ECO:0007669"/>
    <property type="project" value="UniProtKB-SubCell"/>
</dbReference>
<proteinExistence type="inferred from homology"/>
<organism evidence="6 7">
    <name type="scientific">Legionella massiliensis</name>
    <dbReference type="NCBI Taxonomy" id="1034943"/>
    <lineage>
        <taxon>Bacteria</taxon>
        <taxon>Pseudomonadati</taxon>
        <taxon>Pseudomonadota</taxon>
        <taxon>Gammaproteobacteria</taxon>
        <taxon>Legionellales</taxon>
        <taxon>Legionellaceae</taxon>
        <taxon>Legionella</taxon>
    </lineage>
</organism>
<evidence type="ECO:0000313" key="6">
    <source>
        <dbReference type="EMBL" id="CDZ77803.1"/>
    </source>
</evidence>
<accession>A0A078L159</accession>
<evidence type="ECO:0000256" key="2">
    <source>
        <dbReference type="ARBA" id="ARBA00010333"/>
    </source>
</evidence>
<gene>
    <name evidence="6" type="primary">artJ_3</name>
    <name evidence="6" type="ORF">BN59_02093</name>
</gene>
<protein>
    <submittedName>
        <fullName evidence="6">ABC transporter arginine-binding protein 1</fullName>
    </submittedName>
</protein>
<dbReference type="AlphaFoldDB" id="A0A078L159"/>
<dbReference type="SUPFAM" id="SSF53850">
    <property type="entry name" value="Periplasmic binding protein-like II"/>
    <property type="match status" value="1"/>
</dbReference>
<evidence type="ECO:0000256" key="3">
    <source>
        <dbReference type="ARBA" id="ARBA00022729"/>
    </source>
</evidence>
<name>A0A078L159_9GAMM</name>
<dbReference type="PANTHER" id="PTHR35936">
    <property type="entry name" value="MEMBRANE-BOUND LYTIC MUREIN TRANSGLYCOSYLASE F"/>
    <property type="match status" value="1"/>
</dbReference>
<dbReference type="InterPro" id="IPR001638">
    <property type="entry name" value="Solute-binding_3/MltF_N"/>
</dbReference>
<dbReference type="EMBL" id="CCSB01000002">
    <property type="protein sequence ID" value="CDZ77803.1"/>
    <property type="molecule type" value="Genomic_DNA"/>
</dbReference>
<dbReference type="Pfam" id="PF00497">
    <property type="entry name" value="SBP_bac_3"/>
    <property type="match status" value="1"/>
</dbReference>